<protein>
    <recommendedName>
        <fullName evidence="7">Major facilitator superfamily (MFS) profile domain-containing protein</fullName>
    </recommendedName>
</protein>
<feature type="transmembrane region" description="Helical" evidence="6">
    <location>
        <begin position="369"/>
        <end position="390"/>
    </location>
</feature>
<evidence type="ECO:0000313" key="8">
    <source>
        <dbReference type="EMBL" id="KAH9377654.1"/>
    </source>
</evidence>
<dbReference type="EMBL" id="JABSTR010000008">
    <property type="protein sequence ID" value="KAH9377654.1"/>
    <property type="molecule type" value="Genomic_DNA"/>
</dbReference>
<feature type="region of interest" description="Disordered" evidence="5">
    <location>
        <begin position="557"/>
        <end position="594"/>
    </location>
</feature>
<dbReference type="Pfam" id="PF00083">
    <property type="entry name" value="Sugar_tr"/>
    <property type="match status" value="1"/>
</dbReference>
<dbReference type="Gene3D" id="1.20.1250.20">
    <property type="entry name" value="MFS general substrate transporter like domains"/>
    <property type="match status" value="1"/>
</dbReference>
<feature type="transmembrane region" description="Helical" evidence="6">
    <location>
        <begin position="223"/>
        <end position="248"/>
    </location>
</feature>
<feature type="transmembrane region" description="Helical" evidence="6">
    <location>
        <begin position="165"/>
        <end position="186"/>
    </location>
</feature>
<accession>A0A9J6GGT3</accession>
<dbReference type="GO" id="GO:0022857">
    <property type="term" value="F:transmembrane transporter activity"/>
    <property type="evidence" value="ECO:0007669"/>
    <property type="project" value="InterPro"/>
</dbReference>
<dbReference type="GO" id="GO:0016020">
    <property type="term" value="C:membrane"/>
    <property type="evidence" value="ECO:0007669"/>
    <property type="project" value="UniProtKB-SubCell"/>
</dbReference>
<evidence type="ECO:0000256" key="4">
    <source>
        <dbReference type="ARBA" id="ARBA00023136"/>
    </source>
</evidence>
<organism evidence="8 9">
    <name type="scientific">Haemaphysalis longicornis</name>
    <name type="common">Bush tick</name>
    <dbReference type="NCBI Taxonomy" id="44386"/>
    <lineage>
        <taxon>Eukaryota</taxon>
        <taxon>Metazoa</taxon>
        <taxon>Ecdysozoa</taxon>
        <taxon>Arthropoda</taxon>
        <taxon>Chelicerata</taxon>
        <taxon>Arachnida</taxon>
        <taxon>Acari</taxon>
        <taxon>Parasitiformes</taxon>
        <taxon>Ixodida</taxon>
        <taxon>Ixodoidea</taxon>
        <taxon>Ixodidae</taxon>
        <taxon>Haemaphysalinae</taxon>
        <taxon>Haemaphysalis</taxon>
    </lineage>
</organism>
<dbReference type="VEuPathDB" id="VectorBase:HLOH_050839"/>
<evidence type="ECO:0000256" key="1">
    <source>
        <dbReference type="ARBA" id="ARBA00004141"/>
    </source>
</evidence>
<keyword evidence="2 6" id="KW-0812">Transmembrane</keyword>
<sequence length="594" mass="64672">MSTSARSRDLEAAPAQKADQPRRAQESTTGRTMGSMSIVTQVDLSQAQHGINAIGHGDFQKFILCFTITAHMALLCHSNALALITDPVDHWCRPPPEFAEMAAAQWKNVGIPVDASGGYSQCLAYAHNGSGLNDSETTPCNEWDYDEEAASRSARSHWDLVCHRAWLLSLGKGVFMSGTLLVTPAMGYLADTKGRQPVIVGASYVLVLCTLASCFAEVYPIYVALTFVNSACASTIHIVTVILLFEVAPPEYRTFYSGLGSSVGVLLAELFLTLVSTTRTSWQVRQLIVVSPTILLLSVTFIVYESPLWLLTMYKLKEAEEIMNMAATMNRTPRIRTQRAVHRIKHAMRKVSIPYLAASPAALMLHGTLRLRAAGIFATTYAIMLAYYSLVWSDRLSGGRNLLLRIASALLLGPAYLFMYVALSRMGRLQFMLVLFALVGGATGLYAVAIYAQPQEVAYALFVVAKCLTSAMIPPNYLYMAELFPTSMRSAVMCTAYTFGHVGAVFASSLSLLQSAGREDLEFAVVSAQVFLCMTVLLAMPETGFATVTTAAPRAERGGAVPNILREPPGPNNETNTLMGDEPKELAHSQRNVK</sequence>
<feature type="transmembrane region" description="Helical" evidence="6">
    <location>
        <begin position="402"/>
        <end position="423"/>
    </location>
</feature>
<keyword evidence="9" id="KW-1185">Reference proteome</keyword>
<evidence type="ECO:0000256" key="3">
    <source>
        <dbReference type="ARBA" id="ARBA00022989"/>
    </source>
</evidence>
<dbReference type="InterPro" id="IPR036259">
    <property type="entry name" value="MFS_trans_sf"/>
</dbReference>
<keyword evidence="3 6" id="KW-1133">Transmembrane helix</keyword>
<keyword evidence="4 6" id="KW-0472">Membrane</keyword>
<dbReference type="AlphaFoldDB" id="A0A9J6GGT3"/>
<feature type="compositionally biased region" description="Basic and acidic residues" evidence="5">
    <location>
        <begin position="1"/>
        <end position="11"/>
    </location>
</feature>
<dbReference type="InterPro" id="IPR020846">
    <property type="entry name" value="MFS_dom"/>
</dbReference>
<feature type="domain" description="Major facilitator superfamily (MFS) profile" evidence="7">
    <location>
        <begin position="122"/>
        <end position="544"/>
    </location>
</feature>
<comment type="caution">
    <text evidence="8">The sequence shown here is derived from an EMBL/GenBank/DDBJ whole genome shotgun (WGS) entry which is preliminary data.</text>
</comment>
<feature type="transmembrane region" description="Helical" evidence="6">
    <location>
        <begin position="287"/>
        <end position="304"/>
    </location>
</feature>
<dbReference type="PROSITE" id="PS50850">
    <property type="entry name" value="MFS"/>
    <property type="match status" value="1"/>
</dbReference>
<feature type="transmembrane region" description="Helical" evidence="6">
    <location>
        <begin position="254"/>
        <end position="275"/>
    </location>
</feature>
<evidence type="ECO:0000256" key="5">
    <source>
        <dbReference type="SAM" id="MobiDB-lite"/>
    </source>
</evidence>
<feature type="transmembrane region" description="Helical" evidence="6">
    <location>
        <begin position="459"/>
        <end position="478"/>
    </location>
</feature>
<feature type="transmembrane region" description="Helical" evidence="6">
    <location>
        <begin position="198"/>
        <end position="216"/>
    </location>
</feature>
<dbReference type="OrthoDB" id="6498984at2759"/>
<evidence type="ECO:0000256" key="6">
    <source>
        <dbReference type="SAM" id="Phobius"/>
    </source>
</evidence>
<dbReference type="Proteomes" id="UP000821853">
    <property type="component" value="Unassembled WGS sequence"/>
</dbReference>
<evidence type="ECO:0000313" key="9">
    <source>
        <dbReference type="Proteomes" id="UP000821853"/>
    </source>
</evidence>
<evidence type="ECO:0000256" key="2">
    <source>
        <dbReference type="ARBA" id="ARBA00022692"/>
    </source>
</evidence>
<feature type="transmembrane region" description="Helical" evidence="6">
    <location>
        <begin position="429"/>
        <end position="452"/>
    </location>
</feature>
<comment type="subcellular location">
    <subcellularLocation>
        <location evidence="1">Membrane</location>
        <topology evidence="1">Multi-pass membrane protein</topology>
    </subcellularLocation>
</comment>
<gene>
    <name evidence="8" type="ORF">HPB48_022348</name>
</gene>
<dbReference type="OMA" id="VHESPMW"/>
<dbReference type="SUPFAM" id="SSF103473">
    <property type="entry name" value="MFS general substrate transporter"/>
    <property type="match status" value="1"/>
</dbReference>
<feature type="transmembrane region" description="Helical" evidence="6">
    <location>
        <begin position="490"/>
        <end position="513"/>
    </location>
</feature>
<reference evidence="8 9" key="1">
    <citation type="journal article" date="2020" name="Cell">
        <title>Large-Scale Comparative Analyses of Tick Genomes Elucidate Their Genetic Diversity and Vector Capacities.</title>
        <authorList>
            <consortium name="Tick Genome and Microbiome Consortium (TIGMIC)"/>
            <person name="Jia N."/>
            <person name="Wang J."/>
            <person name="Shi W."/>
            <person name="Du L."/>
            <person name="Sun Y."/>
            <person name="Zhan W."/>
            <person name="Jiang J.F."/>
            <person name="Wang Q."/>
            <person name="Zhang B."/>
            <person name="Ji P."/>
            <person name="Bell-Sakyi L."/>
            <person name="Cui X.M."/>
            <person name="Yuan T.T."/>
            <person name="Jiang B.G."/>
            <person name="Yang W.F."/>
            <person name="Lam T.T."/>
            <person name="Chang Q.C."/>
            <person name="Ding S.J."/>
            <person name="Wang X.J."/>
            <person name="Zhu J.G."/>
            <person name="Ruan X.D."/>
            <person name="Zhao L."/>
            <person name="Wei J.T."/>
            <person name="Ye R.Z."/>
            <person name="Que T.C."/>
            <person name="Du C.H."/>
            <person name="Zhou Y.H."/>
            <person name="Cheng J.X."/>
            <person name="Dai P.F."/>
            <person name="Guo W.B."/>
            <person name="Han X.H."/>
            <person name="Huang E.J."/>
            <person name="Li L.F."/>
            <person name="Wei W."/>
            <person name="Gao Y.C."/>
            <person name="Liu J.Z."/>
            <person name="Shao H.Z."/>
            <person name="Wang X."/>
            <person name="Wang C.C."/>
            <person name="Yang T.C."/>
            <person name="Huo Q.B."/>
            <person name="Li W."/>
            <person name="Chen H.Y."/>
            <person name="Chen S.E."/>
            <person name="Zhou L.G."/>
            <person name="Ni X.B."/>
            <person name="Tian J.H."/>
            <person name="Sheng Y."/>
            <person name="Liu T."/>
            <person name="Pan Y.S."/>
            <person name="Xia L.Y."/>
            <person name="Li J."/>
            <person name="Zhao F."/>
            <person name="Cao W.C."/>
        </authorList>
    </citation>
    <scope>NUCLEOTIDE SEQUENCE [LARGE SCALE GENOMIC DNA]</scope>
    <source>
        <strain evidence="8">HaeL-2018</strain>
    </source>
</reference>
<name>A0A9J6GGT3_HAELO</name>
<dbReference type="InterPro" id="IPR005828">
    <property type="entry name" value="MFS_sugar_transport-like"/>
</dbReference>
<evidence type="ECO:0000259" key="7">
    <source>
        <dbReference type="PROSITE" id="PS50850"/>
    </source>
</evidence>
<feature type="region of interest" description="Disordered" evidence="5">
    <location>
        <begin position="1"/>
        <end position="34"/>
    </location>
</feature>
<feature type="transmembrane region" description="Helical" evidence="6">
    <location>
        <begin position="520"/>
        <end position="540"/>
    </location>
</feature>
<proteinExistence type="predicted"/>
<dbReference type="PANTHER" id="PTHR24064">
    <property type="entry name" value="SOLUTE CARRIER FAMILY 22 MEMBER"/>
    <property type="match status" value="1"/>
</dbReference>